<dbReference type="RefSeq" id="XP_007729172.1">
    <property type="nucleotide sequence ID" value="XM_007730982.1"/>
</dbReference>
<gene>
    <name evidence="3" type="ORF">A1O3_00832</name>
</gene>
<evidence type="ECO:0000256" key="2">
    <source>
        <dbReference type="SAM" id="SignalP"/>
    </source>
</evidence>
<feature type="transmembrane region" description="Helical" evidence="1">
    <location>
        <begin position="77"/>
        <end position="98"/>
    </location>
</feature>
<proteinExistence type="predicted"/>
<dbReference type="AlphaFoldDB" id="W9YHA6"/>
<keyword evidence="4" id="KW-1185">Reference proteome</keyword>
<organism evidence="3 4">
    <name type="scientific">Capronia epimyces CBS 606.96</name>
    <dbReference type="NCBI Taxonomy" id="1182542"/>
    <lineage>
        <taxon>Eukaryota</taxon>
        <taxon>Fungi</taxon>
        <taxon>Dikarya</taxon>
        <taxon>Ascomycota</taxon>
        <taxon>Pezizomycotina</taxon>
        <taxon>Eurotiomycetes</taxon>
        <taxon>Chaetothyriomycetidae</taxon>
        <taxon>Chaetothyriales</taxon>
        <taxon>Herpotrichiellaceae</taxon>
        <taxon>Capronia</taxon>
    </lineage>
</organism>
<feature type="signal peptide" evidence="2">
    <location>
        <begin position="1"/>
        <end position="17"/>
    </location>
</feature>
<dbReference type="HOGENOM" id="CLU_1855015_0_0_1"/>
<keyword evidence="1" id="KW-0812">Transmembrane</keyword>
<accession>W9YHA6</accession>
<dbReference type="Proteomes" id="UP000019478">
    <property type="component" value="Unassembled WGS sequence"/>
</dbReference>
<comment type="caution">
    <text evidence="3">The sequence shown here is derived from an EMBL/GenBank/DDBJ whole genome shotgun (WGS) entry which is preliminary data.</text>
</comment>
<evidence type="ECO:0000313" key="4">
    <source>
        <dbReference type="Proteomes" id="UP000019478"/>
    </source>
</evidence>
<protein>
    <submittedName>
        <fullName evidence="3">Uncharacterized protein</fullName>
    </submittedName>
</protein>
<sequence>MQATILVEALTLRVVIGNIGVCITDDDPGRILIPVAAFIGIGRIVVRPTTFPDPAKPWEPADGTNGERMPRSRIPPIKYMISIPGIDLILFVIIIFQLTALQRTLYDACVTSDLWESADLWFSVMGRGTSTILEHSNS</sequence>
<evidence type="ECO:0000313" key="3">
    <source>
        <dbReference type="EMBL" id="EXJ92282.1"/>
    </source>
</evidence>
<feature type="chain" id="PRO_5004932798" evidence="2">
    <location>
        <begin position="18"/>
        <end position="138"/>
    </location>
</feature>
<keyword evidence="1" id="KW-0472">Membrane</keyword>
<dbReference type="GeneID" id="19164972"/>
<evidence type="ECO:0000256" key="1">
    <source>
        <dbReference type="SAM" id="Phobius"/>
    </source>
</evidence>
<name>W9YHA6_9EURO</name>
<reference evidence="3 4" key="1">
    <citation type="submission" date="2013-03" db="EMBL/GenBank/DDBJ databases">
        <title>The Genome Sequence of Capronia epimyces CBS 606.96.</title>
        <authorList>
            <consortium name="The Broad Institute Genomics Platform"/>
            <person name="Cuomo C."/>
            <person name="de Hoog S."/>
            <person name="Gorbushina A."/>
            <person name="Walker B."/>
            <person name="Young S.K."/>
            <person name="Zeng Q."/>
            <person name="Gargeya S."/>
            <person name="Fitzgerald M."/>
            <person name="Haas B."/>
            <person name="Abouelleil A."/>
            <person name="Allen A.W."/>
            <person name="Alvarado L."/>
            <person name="Arachchi H.M."/>
            <person name="Berlin A.M."/>
            <person name="Chapman S.B."/>
            <person name="Gainer-Dewar J."/>
            <person name="Goldberg J."/>
            <person name="Griggs A."/>
            <person name="Gujja S."/>
            <person name="Hansen M."/>
            <person name="Howarth C."/>
            <person name="Imamovic A."/>
            <person name="Ireland A."/>
            <person name="Larimer J."/>
            <person name="McCowan C."/>
            <person name="Murphy C."/>
            <person name="Pearson M."/>
            <person name="Poon T.W."/>
            <person name="Priest M."/>
            <person name="Roberts A."/>
            <person name="Saif S."/>
            <person name="Shea T."/>
            <person name="Sisk P."/>
            <person name="Sykes S."/>
            <person name="Wortman J."/>
            <person name="Nusbaum C."/>
            <person name="Birren B."/>
        </authorList>
    </citation>
    <scope>NUCLEOTIDE SEQUENCE [LARGE SCALE GENOMIC DNA]</scope>
    <source>
        <strain evidence="3 4">CBS 606.96</strain>
    </source>
</reference>
<keyword evidence="2" id="KW-0732">Signal</keyword>
<keyword evidence="1" id="KW-1133">Transmembrane helix</keyword>
<dbReference type="EMBL" id="AMGY01000001">
    <property type="protein sequence ID" value="EXJ92282.1"/>
    <property type="molecule type" value="Genomic_DNA"/>
</dbReference>